<keyword evidence="7" id="KW-0687">Ribonucleoprotein</keyword>
<feature type="binding site" evidence="6">
    <location>
        <position position="151"/>
    </location>
    <ligand>
        <name>S-adenosyl-L-methionine</name>
        <dbReference type="ChEBI" id="CHEBI:59789"/>
    </ligand>
</feature>
<organism evidence="7 8">
    <name type="scientific">Chlorobium phaeovibrioides</name>
    <dbReference type="NCBI Taxonomy" id="1094"/>
    <lineage>
        <taxon>Bacteria</taxon>
        <taxon>Pseudomonadati</taxon>
        <taxon>Chlorobiota</taxon>
        <taxon>Chlorobiia</taxon>
        <taxon>Chlorobiales</taxon>
        <taxon>Chlorobiaceae</taxon>
        <taxon>Chlorobium/Pelodictyon group</taxon>
        <taxon>Chlorobium</taxon>
    </lineage>
</organism>
<keyword evidence="7" id="KW-0689">Ribosomal protein</keyword>
<dbReference type="AlphaFoldDB" id="A0A5M8ICY1"/>
<dbReference type="PANTHER" id="PTHR43648:SF1">
    <property type="entry name" value="ELECTRON TRANSFER FLAVOPROTEIN BETA SUBUNIT LYSINE METHYLTRANSFERASE"/>
    <property type="match status" value="1"/>
</dbReference>
<protein>
    <recommendedName>
        <fullName evidence="6">Ribosomal protein L11 methyltransferase</fullName>
        <shortName evidence="6">L11 Mtase</shortName>
        <ecNumber evidence="6">2.1.1.-</ecNumber>
    </recommendedName>
</protein>
<evidence type="ECO:0000256" key="1">
    <source>
        <dbReference type="ARBA" id="ARBA00009741"/>
    </source>
</evidence>
<reference evidence="7 8" key="1">
    <citation type="submission" date="2019-07" db="EMBL/GenBank/DDBJ databases">
        <title>Draft genome Sequence of Chlorobium phaeovibrioides sp. strain PhvTcv-s14, from the Phylum Chlorobi.</title>
        <authorList>
            <person name="Babenko V."/>
            <person name="Boldyreva D."/>
            <person name="Kanygina A."/>
            <person name="Selezneva O."/>
            <person name="Akopiyan T."/>
            <person name="Lunina O."/>
        </authorList>
    </citation>
    <scope>NUCLEOTIDE SEQUENCE [LARGE SCALE GENOMIC DNA]</scope>
    <source>
        <strain evidence="7 8">GrTcv12</strain>
    </source>
</reference>
<dbReference type="CDD" id="cd02440">
    <property type="entry name" value="AdoMet_MTases"/>
    <property type="match status" value="1"/>
</dbReference>
<evidence type="ECO:0000256" key="4">
    <source>
        <dbReference type="ARBA" id="ARBA00022679"/>
    </source>
</evidence>
<evidence type="ECO:0000313" key="8">
    <source>
        <dbReference type="Proteomes" id="UP000327458"/>
    </source>
</evidence>
<evidence type="ECO:0000256" key="6">
    <source>
        <dbReference type="HAMAP-Rule" id="MF_00735"/>
    </source>
</evidence>
<dbReference type="InterPro" id="IPR029063">
    <property type="entry name" value="SAM-dependent_MTases_sf"/>
</dbReference>
<keyword evidence="4 6" id="KW-0808">Transferase</keyword>
<feature type="binding site" evidence="6">
    <location>
        <position position="172"/>
    </location>
    <ligand>
        <name>S-adenosyl-L-methionine</name>
        <dbReference type="ChEBI" id="CHEBI:59789"/>
    </ligand>
</feature>
<feature type="binding site" evidence="6">
    <location>
        <position position="195"/>
    </location>
    <ligand>
        <name>S-adenosyl-L-methionine</name>
        <dbReference type="ChEBI" id="CHEBI:59789"/>
    </ligand>
</feature>
<dbReference type="EMBL" id="VMRG01000001">
    <property type="protein sequence ID" value="KAA6233241.1"/>
    <property type="molecule type" value="Genomic_DNA"/>
</dbReference>
<comment type="subcellular location">
    <subcellularLocation>
        <location evidence="6">Cytoplasm</location>
    </subcellularLocation>
</comment>
<dbReference type="InterPro" id="IPR050078">
    <property type="entry name" value="Ribosomal_L11_MeTrfase_PrmA"/>
</dbReference>
<dbReference type="GO" id="GO:0005737">
    <property type="term" value="C:cytoplasm"/>
    <property type="evidence" value="ECO:0007669"/>
    <property type="project" value="UniProtKB-SubCell"/>
</dbReference>
<name>A0A5M8ICY1_CHLPH</name>
<evidence type="ECO:0000256" key="2">
    <source>
        <dbReference type="ARBA" id="ARBA00022490"/>
    </source>
</evidence>
<keyword evidence="3 6" id="KW-0489">Methyltransferase</keyword>
<dbReference type="Proteomes" id="UP000327458">
    <property type="component" value="Unassembled WGS sequence"/>
</dbReference>
<gene>
    <name evidence="6" type="primary">prmA</name>
    <name evidence="7" type="ORF">FP507_09525</name>
</gene>
<dbReference type="InterPro" id="IPR004498">
    <property type="entry name" value="Ribosomal_PrmA_MeTrfase"/>
</dbReference>
<evidence type="ECO:0000256" key="5">
    <source>
        <dbReference type="ARBA" id="ARBA00022691"/>
    </source>
</evidence>
<dbReference type="GO" id="GO:0005840">
    <property type="term" value="C:ribosome"/>
    <property type="evidence" value="ECO:0007669"/>
    <property type="project" value="UniProtKB-KW"/>
</dbReference>
<comment type="caution">
    <text evidence="7">The sequence shown here is derived from an EMBL/GenBank/DDBJ whole genome shotgun (WGS) entry which is preliminary data.</text>
</comment>
<dbReference type="GO" id="GO:0032259">
    <property type="term" value="P:methylation"/>
    <property type="evidence" value="ECO:0007669"/>
    <property type="project" value="UniProtKB-KW"/>
</dbReference>
<keyword evidence="5 6" id="KW-0949">S-adenosyl-L-methionine</keyword>
<comment type="similarity">
    <text evidence="1 6">Belongs to the methyltransferase superfamily. PrmA family.</text>
</comment>
<dbReference type="PANTHER" id="PTHR43648">
    <property type="entry name" value="ELECTRON TRANSFER FLAVOPROTEIN BETA SUBUNIT LYSINE METHYLTRANSFERASE"/>
    <property type="match status" value="1"/>
</dbReference>
<comment type="catalytic activity">
    <reaction evidence="6">
        <text>L-lysyl-[protein] + 3 S-adenosyl-L-methionine = N(6),N(6),N(6)-trimethyl-L-lysyl-[protein] + 3 S-adenosyl-L-homocysteine + 3 H(+)</text>
        <dbReference type="Rhea" id="RHEA:54192"/>
        <dbReference type="Rhea" id="RHEA-COMP:9752"/>
        <dbReference type="Rhea" id="RHEA-COMP:13826"/>
        <dbReference type="ChEBI" id="CHEBI:15378"/>
        <dbReference type="ChEBI" id="CHEBI:29969"/>
        <dbReference type="ChEBI" id="CHEBI:57856"/>
        <dbReference type="ChEBI" id="CHEBI:59789"/>
        <dbReference type="ChEBI" id="CHEBI:61961"/>
    </reaction>
</comment>
<feature type="binding site" evidence="6">
    <location>
        <position position="241"/>
    </location>
    <ligand>
        <name>S-adenosyl-L-methionine</name>
        <dbReference type="ChEBI" id="CHEBI:59789"/>
    </ligand>
</feature>
<dbReference type="NCBIfam" id="NF001785">
    <property type="entry name" value="PRK00517.2-2"/>
    <property type="match status" value="1"/>
</dbReference>
<evidence type="ECO:0000313" key="7">
    <source>
        <dbReference type="EMBL" id="KAA6233241.1"/>
    </source>
</evidence>
<accession>A0A5M8ICY1</accession>
<sequence length="306" mass="34495">MGECLYCATEFEQRYHMPLSGKHNTVQLAIALDATSHELAIALLSLEGIVSFQEEDELLLAYLPEQGWDPDREQAVRAILQRLPGEPPAMEVSFITDRNWNAEWEAHLKPVEISDRFLIAQKKGEAPRKPGQIVLTINPKMSFGTGYHETTRLMLRQLEEMDIRNERIIDIGTGTGVLAIAARKLGNTQPILAFDNSSWAAENAAENIVENEVSDIRVELLDAEEDLKNNLQQGYTLILANINKNVIDRILPVIAQSAPEASVLLSGILAWDEAWLKKLLKRLKYEAVRTIYEEEWLSALVRRSSP</sequence>
<dbReference type="SUPFAM" id="SSF53335">
    <property type="entry name" value="S-adenosyl-L-methionine-dependent methyltransferases"/>
    <property type="match status" value="1"/>
</dbReference>
<comment type="function">
    <text evidence="6">Methylates ribosomal protein L11.</text>
</comment>
<dbReference type="HAMAP" id="MF_00735">
    <property type="entry name" value="Methyltr_PrmA"/>
    <property type="match status" value="1"/>
</dbReference>
<dbReference type="GO" id="GO:0016279">
    <property type="term" value="F:protein-lysine N-methyltransferase activity"/>
    <property type="evidence" value="ECO:0007669"/>
    <property type="project" value="RHEA"/>
</dbReference>
<evidence type="ECO:0000256" key="3">
    <source>
        <dbReference type="ARBA" id="ARBA00022603"/>
    </source>
</evidence>
<dbReference type="Gene3D" id="3.40.50.150">
    <property type="entry name" value="Vaccinia Virus protein VP39"/>
    <property type="match status" value="1"/>
</dbReference>
<dbReference type="Pfam" id="PF06325">
    <property type="entry name" value="PrmA"/>
    <property type="match status" value="1"/>
</dbReference>
<proteinExistence type="inferred from homology"/>
<keyword evidence="2 6" id="KW-0963">Cytoplasm</keyword>
<dbReference type="EC" id="2.1.1.-" evidence="6"/>